<accession>A0A0C2BVP3</accession>
<evidence type="ECO:0000313" key="6">
    <source>
        <dbReference type="Proteomes" id="UP000031572"/>
    </source>
</evidence>
<protein>
    <recommendedName>
        <fullName evidence="2">Poly-beta-hydroxybutyrate polymerase N-terminal domain-containing protein</fullName>
    </recommendedName>
</protein>
<dbReference type="EMBL" id="JWJG01000007">
    <property type="protein sequence ID" value="KIF84094.1"/>
    <property type="molecule type" value="Genomic_DNA"/>
</dbReference>
<gene>
    <name evidence="5" type="ORF">TSA66_00640</name>
    <name evidence="3" type="ORF">TSA66_14055</name>
    <name evidence="4" type="ORF">TSA66_16390</name>
</gene>
<dbReference type="Proteomes" id="UP000031572">
    <property type="component" value="Unassembled WGS sequence"/>
</dbReference>
<dbReference type="EMBL" id="JWJG01000028">
    <property type="protein sequence ID" value="KIF81659.1"/>
    <property type="molecule type" value="Genomic_DNA"/>
</dbReference>
<dbReference type="Pfam" id="PF12551">
    <property type="entry name" value="PHBC_N"/>
    <property type="match status" value="1"/>
</dbReference>
<sequence>MNASSRGSASETAPVSHPNFWKTWTSPPNANLARLTLGVFPLALASDFGDWATHLAAAPGKHQQLVRKTVFKNMRFARYVLQWLYELATFAQLPRAEELPDRWACVHPGWANDGMATVRRSSDFSIEPVIQYPADIYLVRLGFAHAKGEEHVNIIYRDSYLVK</sequence>
<comment type="caution">
    <text evidence="5">The sequence shown here is derived from an EMBL/GenBank/DDBJ whole genome shotgun (WGS) entry which is preliminary data.</text>
</comment>
<dbReference type="EMBL" id="JWJG01000028">
    <property type="protein sequence ID" value="KIF82020.1"/>
    <property type="molecule type" value="Genomic_DNA"/>
</dbReference>
<reference evidence="5 6" key="1">
    <citation type="submission" date="2014-12" db="EMBL/GenBank/DDBJ databases">
        <title>Denitrispirillum autotrophicum gen. nov., sp. nov., Denitrifying, Facultatively Autotrophic Bacteria Isolated from Rice Paddy Soil.</title>
        <authorList>
            <person name="Ishii S."/>
            <person name="Ashida N."/>
            <person name="Ohno H."/>
            <person name="Otsuka S."/>
            <person name="Yokota A."/>
            <person name="Senoo K."/>
        </authorList>
    </citation>
    <scope>NUCLEOTIDE SEQUENCE [LARGE SCALE GENOMIC DNA]</scope>
    <source>
        <strain evidence="5 6">TSA66</strain>
    </source>
</reference>
<evidence type="ECO:0000313" key="3">
    <source>
        <dbReference type="EMBL" id="KIF81659.1"/>
    </source>
</evidence>
<name>A0A0C2BVP3_9BURK</name>
<feature type="compositionally biased region" description="Polar residues" evidence="1">
    <location>
        <begin position="1"/>
        <end position="13"/>
    </location>
</feature>
<feature type="region of interest" description="Disordered" evidence="1">
    <location>
        <begin position="1"/>
        <end position="20"/>
    </location>
</feature>
<evidence type="ECO:0000259" key="2">
    <source>
        <dbReference type="Pfam" id="PF12551"/>
    </source>
</evidence>
<dbReference type="InterPro" id="IPR022211">
    <property type="entry name" value="PHBC_N"/>
</dbReference>
<dbReference type="RefSeq" id="WP_040038562.1">
    <property type="nucleotide sequence ID" value="NZ_JWJG01000007.1"/>
</dbReference>
<keyword evidence="6" id="KW-1185">Reference proteome</keyword>
<dbReference type="STRING" id="709839.TSA66_00640"/>
<evidence type="ECO:0000256" key="1">
    <source>
        <dbReference type="SAM" id="MobiDB-lite"/>
    </source>
</evidence>
<organism evidence="5 6">
    <name type="scientific">Noviherbaspirillum autotrophicum</name>
    <dbReference type="NCBI Taxonomy" id="709839"/>
    <lineage>
        <taxon>Bacteria</taxon>
        <taxon>Pseudomonadati</taxon>
        <taxon>Pseudomonadota</taxon>
        <taxon>Betaproteobacteria</taxon>
        <taxon>Burkholderiales</taxon>
        <taxon>Oxalobacteraceae</taxon>
        <taxon>Noviherbaspirillum</taxon>
    </lineage>
</organism>
<feature type="domain" description="Poly-beta-hydroxybutyrate polymerase N-terminal" evidence="2">
    <location>
        <begin position="29"/>
        <end position="61"/>
    </location>
</feature>
<evidence type="ECO:0000313" key="5">
    <source>
        <dbReference type="EMBL" id="KIF84094.1"/>
    </source>
</evidence>
<proteinExistence type="predicted"/>
<dbReference type="AlphaFoldDB" id="A0A0C2BVP3"/>
<evidence type="ECO:0000313" key="4">
    <source>
        <dbReference type="EMBL" id="KIF82020.1"/>
    </source>
</evidence>